<dbReference type="AlphaFoldDB" id="A0A4R4RK01"/>
<dbReference type="Proteomes" id="UP000295621">
    <property type="component" value="Unassembled WGS sequence"/>
</dbReference>
<dbReference type="PANTHER" id="PTHR37292">
    <property type="entry name" value="VNG6097C"/>
    <property type="match status" value="1"/>
</dbReference>
<organism evidence="3 4">
    <name type="scientific">Jiangella ureilytica</name>
    <dbReference type="NCBI Taxonomy" id="2530374"/>
    <lineage>
        <taxon>Bacteria</taxon>
        <taxon>Bacillati</taxon>
        <taxon>Actinomycetota</taxon>
        <taxon>Actinomycetes</taxon>
        <taxon>Jiangellales</taxon>
        <taxon>Jiangellaceae</taxon>
        <taxon>Jiangella</taxon>
    </lineage>
</organism>
<sequence>MGFETPQPPLSEYLEWTTSGHLQLPDFQREYKWEDDRIRSLLVTVLRGHPMGAVMLLETGNDQVRFKPKAITGTFVPPDKEPQLLLLDGQQRLTSLTQALTGTGIVQTKDAKGKLIKRRYYVDMRAAIEGDEAIDEAVKSIPHDGKIKTNFDRNIVFDISTPELEQREAWFPLRLLYSGWDGAAWVNGLADKDLAERFTNRILKPSANYQIPAIQLKKDTSKSAVATVFEKVNTGGVPLNVFELLTATFAGNADYFAQHGEDFRLNDDWQAIHERFKKESALETVRSTDFLQAVTLLATRKRNRESTAERRPAVSARREDILRITLDDYLEWRDKLVDAFEWTAVFLANQYIFDKKFVPYPPQLVPLAVIRVILGDEADYHSINRRIRQWYWCGVLGELYGSTTETRFARDVEQVPEWAKGEGGEPITVTDAIFQEKRLYTLKTRLAAAYKGVYALLIAEGAKDWIKDVTFNKVQYTSLKTDIHHIFPEKWSKTNGIDALLYNCVVNKTPLAADTNRSIGGEAPTKYLNRVKSKSGLTDDVVDAIIETHGINAKALRSDNFEAHFAHRKGFLLDLIEAAMGKKPQREEAPADVDELAAEYDEEVDDTGDEAEVDTN</sequence>
<feature type="compositionally biased region" description="Acidic residues" evidence="1">
    <location>
        <begin position="590"/>
        <end position="616"/>
    </location>
</feature>
<evidence type="ECO:0000259" key="2">
    <source>
        <dbReference type="Pfam" id="PF03235"/>
    </source>
</evidence>
<accession>A0A4R4RK01</accession>
<comment type="caution">
    <text evidence="3">The sequence shown here is derived from an EMBL/GenBank/DDBJ whole genome shotgun (WGS) entry which is preliminary data.</text>
</comment>
<evidence type="ECO:0000313" key="3">
    <source>
        <dbReference type="EMBL" id="TDC49938.1"/>
    </source>
</evidence>
<dbReference type="OrthoDB" id="9787127at2"/>
<dbReference type="EMBL" id="SMKL01000036">
    <property type="protein sequence ID" value="TDC49938.1"/>
    <property type="molecule type" value="Genomic_DNA"/>
</dbReference>
<feature type="region of interest" description="Disordered" evidence="1">
    <location>
        <begin position="583"/>
        <end position="616"/>
    </location>
</feature>
<keyword evidence="4" id="KW-1185">Reference proteome</keyword>
<proteinExistence type="predicted"/>
<reference evidence="3 4" key="1">
    <citation type="submission" date="2019-02" db="EMBL/GenBank/DDBJ databases">
        <title>Draft genome sequences of novel Actinobacteria.</title>
        <authorList>
            <person name="Sahin N."/>
            <person name="Ay H."/>
            <person name="Saygin H."/>
        </authorList>
    </citation>
    <scope>NUCLEOTIDE SEQUENCE [LARGE SCALE GENOMIC DNA]</scope>
    <source>
        <strain evidence="3 4">KC603</strain>
    </source>
</reference>
<evidence type="ECO:0000256" key="1">
    <source>
        <dbReference type="SAM" id="MobiDB-lite"/>
    </source>
</evidence>
<feature type="domain" description="GmrSD restriction endonucleases N-terminal" evidence="2">
    <location>
        <begin position="18"/>
        <end position="249"/>
    </location>
</feature>
<dbReference type="InterPro" id="IPR004919">
    <property type="entry name" value="GmrSD_N"/>
</dbReference>
<evidence type="ECO:0000313" key="4">
    <source>
        <dbReference type="Proteomes" id="UP000295621"/>
    </source>
</evidence>
<dbReference type="PANTHER" id="PTHR37292:SF2">
    <property type="entry name" value="DUF262 DOMAIN-CONTAINING PROTEIN"/>
    <property type="match status" value="1"/>
</dbReference>
<gene>
    <name evidence="3" type="ORF">E1212_16635</name>
</gene>
<dbReference type="Pfam" id="PF03235">
    <property type="entry name" value="GmrSD_N"/>
    <property type="match status" value="1"/>
</dbReference>
<name>A0A4R4RK01_9ACTN</name>
<protein>
    <submittedName>
        <fullName evidence="3">DUF262 domain-containing protein</fullName>
    </submittedName>
</protein>